<organism evidence="2">
    <name type="scientific">uncultured Nocardioides sp</name>
    <dbReference type="NCBI Taxonomy" id="198441"/>
    <lineage>
        <taxon>Bacteria</taxon>
        <taxon>Bacillati</taxon>
        <taxon>Actinomycetota</taxon>
        <taxon>Actinomycetes</taxon>
        <taxon>Propionibacteriales</taxon>
        <taxon>Nocardioidaceae</taxon>
        <taxon>Nocardioides</taxon>
        <taxon>environmental samples</taxon>
    </lineage>
</organism>
<reference evidence="2" key="1">
    <citation type="submission" date="2020-02" db="EMBL/GenBank/DDBJ databases">
        <authorList>
            <person name="Meier V. D."/>
        </authorList>
    </citation>
    <scope>NUCLEOTIDE SEQUENCE</scope>
    <source>
        <strain evidence="2">AVDCRST_MAG32</strain>
    </source>
</reference>
<feature type="non-terminal residue" evidence="2">
    <location>
        <position position="92"/>
    </location>
</feature>
<sequence length="92" mass="10455">DRPDPRRGAVRPRQRRAGGPQRARRADRDRDRGRRRGDVPHRPAGAAGRRAQQRHAPRRGQPRRVRPHPAAAGRHPRRGPRAAQRGRPHPGL</sequence>
<feature type="non-terminal residue" evidence="2">
    <location>
        <position position="1"/>
    </location>
</feature>
<gene>
    <name evidence="2" type="ORF">AVDCRST_MAG32-1769</name>
</gene>
<name>A0A6J4NA56_9ACTN</name>
<proteinExistence type="predicted"/>
<feature type="compositionally biased region" description="Basic residues" evidence="1">
    <location>
        <begin position="74"/>
        <end position="92"/>
    </location>
</feature>
<protein>
    <submittedName>
        <fullName evidence="2">Uncharacterized protein</fullName>
    </submittedName>
</protein>
<evidence type="ECO:0000256" key="1">
    <source>
        <dbReference type="SAM" id="MobiDB-lite"/>
    </source>
</evidence>
<dbReference type="EMBL" id="CADCUM010000077">
    <property type="protein sequence ID" value="CAA9382668.1"/>
    <property type="molecule type" value="Genomic_DNA"/>
</dbReference>
<accession>A0A6J4NA56</accession>
<feature type="region of interest" description="Disordered" evidence="1">
    <location>
        <begin position="1"/>
        <end position="92"/>
    </location>
</feature>
<feature type="compositionally biased region" description="Basic residues" evidence="1">
    <location>
        <begin position="51"/>
        <end position="67"/>
    </location>
</feature>
<evidence type="ECO:0000313" key="2">
    <source>
        <dbReference type="EMBL" id="CAA9382668.1"/>
    </source>
</evidence>
<dbReference type="AlphaFoldDB" id="A0A6J4NA56"/>
<feature type="compositionally biased region" description="Basic and acidic residues" evidence="1">
    <location>
        <begin position="24"/>
        <end position="41"/>
    </location>
</feature>